<evidence type="ECO:0000313" key="3">
    <source>
        <dbReference type="Proteomes" id="UP000632659"/>
    </source>
</evidence>
<dbReference type="RefSeq" id="WP_093988448.1">
    <property type="nucleotide sequence ID" value="NZ_FYDD01000003.1"/>
</dbReference>
<organism evidence="2 3">
    <name type="scientific">Massiliimalia timonensis</name>
    <dbReference type="NCBI Taxonomy" id="1987501"/>
    <lineage>
        <taxon>Bacteria</taxon>
        <taxon>Bacillati</taxon>
        <taxon>Bacillota</taxon>
        <taxon>Clostridia</taxon>
        <taxon>Eubacteriales</taxon>
        <taxon>Oscillospiraceae</taxon>
        <taxon>Massiliimalia</taxon>
    </lineage>
</organism>
<keyword evidence="3" id="KW-1185">Reference proteome</keyword>
<accession>A0A8J6TYL1</accession>
<dbReference type="Proteomes" id="UP000632659">
    <property type="component" value="Unassembled WGS sequence"/>
</dbReference>
<feature type="transmembrane region" description="Helical" evidence="1">
    <location>
        <begin position="22"/>
        <end position="42"/>
    </location>
</feature>
<gene>
    <name evidence="2" type="ORF">H8702_02705</name>
</gene>
<keyword evidence="1" id="KW-0812">Transmembrane</keyword>
<evidence type="ECO:0000256" key="1">
    <source>
        <dbReference type="SAM" id="Phobius"/>
    </source>
</evidence>
<sequence length="181" mass="20381">MDVFFEQIVAKRNTGIDLVKKIGIVVAALLLIFIFAFILPGFQMAEGVLGIIGQIFSTLGLLLAAGVIYGTYYLISGMSIEYEYILTNGEIDVDKIIARRKRKRLITVDTRQFTEFGLYQNAPQTDSGTTVIMACSSTQDPNTYYALLDHAKFGKCMLVFNPNEKILTNMKQYIKRNIWKA</sequence>
<dbReference type="EMBL" id="JACRTL010000001">
    <property type="protein sequence ID" value="MBC8610032.1"/>
    <property type="molecule type" value="Genomic_DNA"/>
</dbReference>
<keyword evidence="1" id="KW-0472">Membrane</keyword>
<dbReference type="AlphaFoldDB" id="A0A8J6TYL1"/>
<keyword evidence="1" id="KW-1133">Transmembrane helix</keyword>
<reference evidence="2" key="1">
    <citation type="submission" date="2020-08" db="EMBL/GenBank/DDBJ databases">
        <title>Genome public.</title>
        <authorList>
            <person name="Liu C."/>
            <person name="Sun Q."/>
        </authorList>
    </citation>
    <scope>NUCLEOTIDE SEQUENCE</scope>
    <source>
        <strain evidence="2">NSJ-15</strain>
    </source>
</reference>
<proteinExistence type="predicted"/>
<evidence type="ECO:0000313" key="2">
    <source>
        <dbReference type="EMBL" id="MBC8610032.1"/>
    </source>
</evidence>
<dbReference type="OrthoDB" id="2062630at2"/>
<protein>
    <submittedName>
        <fullName evidence="2">Uncharacterized protein</fullName>
    </submittedName>
</protein>
<feature type="transmembrane region" description="Helical" evidence="1">
    <location>
        <begin position="48"/>
        <end position="75"/>
    </location>
</feature>
<comment type="caution">
    <text evidence="2">The sequence shown here is derived from an EMBL/GenBank/DDBJ whole genome shotgun (WGS) entry which is preliminary data.</text>
</comment>
<name>A0A8J6TYL1_9FIRM</name>